<protein>
    <submittedName>
        <fullName evidence="2">Uncharacterized protein</fullName>
    </submittedName>
</protein>
<comment type="caution">
    <text evidence="2">The sequence shown here is derived from an EMBL/GenBank/DDBJ whole genome shotgun (WGS) entry which is preliminary data.</text>
</comment>
<feature type="region of interest" description="Disordered" evidence="1">
    <location>
        <begin position="1"/>
        <end position="43"/>
    </location>
</feature>
<dbReference type="AlphaFoldDB" id="A0A3L8D9W9"/>
<evidence type="ECO:0000256" key="1">
    <source>
        <dbReference type="SAM" id="MobiDB-lite"/>
    </source>
</evidence>
<name>A0A3L8D9W9_OOCBI</name>
<evidence type="ECO:0000313" key="3">
    <source>
        <dbReference type="Proteomes" id="UP000279307"/>
    </source>
</evidence>
<sequence>MRTATPEDITKHEPDSPDTWPRGQPMRIKSTGPRFRESKLPNSGCRTAVNTLGSGPRLGHSNEDVKFYVKVFLARG</sequence>
<evidence type="ECO:0000313" key="2">
    <source>
        <dbReference type="EMBL" id="RLU16942.1"/>
    </source>
</evidence>
<reference evidence="2 3" key="1">
    <citation type="journal article" date="2018" name="Genome Res.">
        <title>The genomic architecture and molecular evolution of ant odorant receptors.</title>
        <authorList>
            <person name="McKenzie S.K."/>
            <person name="Kronauer D.J.C."/>
        </authorList>
    </citation>
    <scope>NUCLEOTIDE SEQUENCE [LARGE SCALE GENOMIC DNA]</scope>
    <source>
        <strain evidence="2">Clonal line C1</strain>
    </source>
</reference>
<accession>A0A3L8D9W9</accession>
<proteinExistence type="predicted"/>
<dbReference type="EMBL" id="QOIP01000011">
    <property type="protein sequence ID" value="RLU16942.1"/>
    <property type="molecule type" value="Genomic_DNA"/>
</dbReference>
<gene>
    <name evidence="2" type="ORF">DMN91_011011</name>
</gene>
<organism evidence="2 3">
    <name type="scientific">Ooceraea biroi</name>
    <name type="common">Clonal raider ant</name>
    <name type="synonym">Cerapachys biroi</name>
    <dbReference type="NCBI Taxonomy" id="2015173"/>
    <lineage>
        <taxon>Eukaryota</taxon>
        <taxon>Metazoa</taxon>
        <taxon>Ecdysozoa</taxon>
        <taxon>Arthropoda</taxon>
        <taxon>Hexapoda</taxon>
        <taxon>Insecta</taxon>
        <taxon>Pterygota</taxon>
        <taxon>Neoptera</taxon>
        <taxon>Endopterygota</taxon>
        <taxon>Hymenoptera</taxon>
        <taxon>Apocrita</taxon>
        <taxon>Aculeata</taxon>
        <taxon>Formicoidea</taxon>
        <taxon>Formicidae</taxon>
        <taxon>Dorylinae</taxon>
        <taxon>Ooceraea</taxon>
    </lineage>
</organism>
<dbReference type="Proteomes" id="UP000279307">
    <property type="component" value="Chromosome 11"/>
</dbReference>